<comment type="caution">
    <text evidence="1">The sequence shown here is derived from an EMBL/GenBank/DDBJ whole genome shotgun (WGS) entry which is preliminary data.</text>
</comment>
<proteinExistence type="predicted"/>
<accession>A0A5B7K4X0</accession>
<organism evidence="1 2">
    <name type="scientific">Portunus trituberculatus</name>
    <name type="common">Swimming crab</name>
    <name type="synonym">Neptunus trituberculatus</name>
    <dbReference type="NCBI Taxonomy" id="210409"/>
    <lineage>
        <taxon>Eukaryota</taxon>
        <taxon>Metazoa</taxon>
        <taxon>Ecdysozoa</taxon>
        <taxon>Arthropoda</taxon>
        <taxon>Crustacea</taxon>
        <taxon>Multicrustacea</taxon>
        <taxon>Malacostraca</taxon>
        <taxon>Eumalacostraca</taxon>
        <taxon>Eucarida</taxon>
        <taxon>Decapoda</taxon>
        <taxon>Pleocyemata</taxon>
        <taxon>Brachyura</taxon>
        <taxon>Eubrachyura</taxon>
        <taxon>Portunoidea</taxon>
        <taxon>Portunidae</taxon>
        <taxon>Portuninae</taxon>
        <taxon>Portunus</taxon>
    </lineage>
</organism>
<evidence type="ECO:0000313" key="1">
    <source>
        <dbReference type="EMBL" id="MPD04191.1"/>
    </source>
</evidence>
<name>A0A5B7K4X0_PORTR</name>
<reference evidence="1 2" key="1">
    <citation type="submission" date="2019-05" db="EMBL/GenBank/DDBJ databases">
        <title>Another draft genome of Portunus trituberculatus and its Hox gene families provides insights of decapod evolution.</title>
        <authorList>
            <person name="Jeong J.-H."/>
            <person name="Song I."/>
            <person name="Kim S."/>
            <person name="Choi T."/>
            <person name="Kim D."/>
            <person name="Ryu S."/>
            <person name="Kim W."/>
        </authorList>
    </citation>
    <scope>NUCLEOTIDE SEQUENCE [LARGE SCALE GENOMIC DNA]</scope>
    <source>
        <tissue evidence="1">Muscle</tissue>
    </source>
</reference>
<evidence type="ECO:0000313" key="2">
    <source>
        <dbReference type="Proteomes" id="UP000324222"/>
    </source>
</evidence>
<dbReference type="EMBL" id="VSRR010139806">
    <property type="protein sequence ID" value="MPD04191.1"/>
    <property type="molecule type" value="Genomic_DNA"/>
</dbReference>
<sequence>MLPHGRHPTRASRFYLNYEAQCLAAPAVGVPRDALTTPGRCSLVFMAHPRNHGSWWAIYSW</sequence>
<dbReference type="Proteomes" id="UP000324222">
    <property type="component" value="Unassembled WGS sequence"/>
</dbReference>
<protein>
    <submittedName>
        <fullName evidence="1">Uncharacterized protein</fullName>
    </submittedName>
</protein>
<gene>
    <name evidence="1" type="ORF">E2C01_099865</name>
</gene>
<keyword evidence="2" id="KW-1185">Reference proteome</keyword>
<dbReference type="AlphaFoldDB" id="A0A5B7K4X0"/>